<protein>
    <recommendedName>
        <fullName evidence="5">Secreted protein</fullName>
    </recommendedName>
</protein>
<dbReference type="RefSeq" id="XP_040630255.1">
    <property type="nucleotide sequence ID" value="XM_040772445.1"/>
</dbReference>
<dbReference type="EMBL" id="JH795860">
    <property type="protein sequence ID" value="EJU03361.1"/>
    <property type="molecule type" value="Genomic_DNA"/>
</dbReference>
<dbReference type="HOGENOM" id="CLU_2687783_0_0_1"/>
<dbReference type="AlphaFoldDB" id="M5FZ88"/>
<feature type="region of interest" description="Disordered" evidence="1">
    <location>
        <begin position="20"/>
        <end position="74"/>
    </location>
</feature>
<proteinExistence type="predicted"/>
<evidence type="ECO:0000256" key="1">
    <source>
        <dbReference type="SAM" id="MobiDB-lite"/>
    </source>
</evidence>
<organism evidence="3 4">
    <name type="scientific">Dacryopinax primogenitus (strain DJM 731)</name>
    <name type="common">Brown rot fungus</name>
    <dbReference type="NCBI Taxonomy" id="1858805"/>
    <lineage>
        <taxon>Eukaryota</taxon>
        <taxon>Fungi</taxon>
        <taxon>Dikarya</taxon>
        <taxon>Basidiomycota</taxon>
        <taxon>Agaricomycotina</taxon>
        <taxon>Dacrymycetes</taxon>
        <taxon>Dacrymycetales</taxon>
        <taxon>Dacrymycetaceae</taxon>
        <taxon>Dacryopinax</taxon>
    </lineage>
</organism>
<evidence type="ECO:0000313" key="3">
    <source>
        <dbReference type="EMBL" id="EJU03361.1"/>
    </source>
</evidence>
<evidence type="ECO:0000256" key="2">
    <source>
        <dbReference type="SAM" id="SignalP"/>
    </source>
</evidence>
<reference evidence="3 4" key="1">
    <citation type="journal article" date="2012" name="Science">
        <title>The Paleozoic origin of enzymatic lignin decomposition reconstructed from 31 fungal genomes.</title>
        <authorList>
            <person name="Floudas D."/>
            <person name="Binder M."/>
            <person name="Riley R."/>
            <person name="Barry K."/>
            <person name="Blanchette R.A."/>
            <person name="Henrissat B."/>
            <person name="Martinez A.T."/>
            <person name="Otillar R."/>
            <person name="Spatafora J.W."/>
            <person name="Yadav J.S."/>
            <person name="Aerts A."/>
            <person name="Benoit I."/>
            <person name="Boyd A."/>
            <person name="Carlson A."/>
            <person name="Copeland A."/>
            <person name="Coutinho P.M."/>
            <person name="de Vries R.P."/>
            <person name="Ferreira P."/>
            <person name="Findley K."/>
            <person name="Foster B."/>
            <person name="Gaskell J."/>
            <person name="Glotzer D."/>
            <person name="Gorecki P."/>
            <person name="Heitman J."/>
            <person name="Hesse C."/>
            <person name="Hori C."/>
            <person name="Igarashi K."/>
            <person name="Jurgens J.A."/>
            <person name="Kallen N."/>
            <person name="Kersten P."/>
            <person name="Kohler A."/>
            <person name="Kuees U."/>
            <person name="Kumar T.K.A."/>
            <person name="Kuo A."/>
            <person name="LaButti K."/>
            <person name="Larrondo L.F."/>
            <person name="Lindquist E."/>
            <person name="Ling A."/>
            <person name="Lombard V."/>
            <person name="Lucas S."/>
            <person name="Lundell T."/>
            <person name="Martin R."/>
            <person name="McLaughlin D.J."/>
            <person name="Morgenstern I."/>
            <person name="Morin E."/>
            <person name="Murat C."/>
            <person name="Nagy L.G."/>
            <person name="Nolan M."/>
            <person name="Ohm R.A."/>
            <person name="Patyshakuliyeva A."/>
            <person name="Rokas A."/>
            <person name="Ruiz-Duenas F.J."/>
            <person name="Sabat G."/>
            <person name="Salamov A."/>
            <person name="Samejima M."/>
            <person name="Schmutz J."/>
            <person name="Slot J.C."/>
            <person name="St John F."/>
            <person name="Stenlid J."/>
            <person name="Sun H."/>
            <person name="Sun S."/>
            <person name="Syed K."/>
            <person name="Tsang A."/>
            <person name="Wiebenga A."/>
            <person name="Young D."/>
            <person name="Pisabarro A."/>
            <person name="Eastwood D.C."/>
            <person name="Martin F."/>
            <person name="Cullen D."/>
            <person name="Grigoriev I.V."/>
            <person name="Hibbett D.S."/>
        </authorList>
    </citation>
    <scope>NUCLEOTIDE SEQUENCE [LARGE SCALE GENOMIC DNA]</scope>
    <source>
        <strain evidence="3 4">DJM-731 SS1</strain>
    </source>
</reference>
<keyword evidence="4" id="KW-1185">Reference proteome</keyword>
<sequence>MEHEVLGMRLMLSCPVLSCLTHSTTPESTNTTPRHANRPRSVTSPSNSGSQVSNSKSNSKRKVEHPRQTRPAFK</sequence>
<evidence type="ECO:0000313" key="4">
    <source>
        <dbReference type="Proteomes" id="UP000030653"/>
    </source>
</evidence>
<name>M5FZ88_DACPD</name>
<feature type="chain" id="PRO_5004067320" description="Secreted protein" evidence="2">
    <location>
        <begin position="27"/>
        <end position="74"/>
    </location>
</feature>
<dbReference type="GeneID" id="63687507"/>
<feature type="signal peptide" evidence="2">
    <location>
        <begin position="1"/>
        <end position="26"/>
    </location>
</feature>
<dbReference type="Proteomes" id="UP000030653">
    <property type="component" value="Unassembled WGS sequence"/>
</dbReference>
<gene>
    <name evidence="3" type="ORF">DACRYDRAFT_21553</name>
</gene>
<accession>M5FZ88</accession>
<evidence type="ECO:0008006" key="5">
    <source>
        <dbReference type="Google" id="ProtNLM"/>
    </source>
</evidence>
<keyword evidence="2" id="KW-0732">Signal</keyword>
<feature type="compositionally biased region" description="Low complexity" evidence="1">
    <location>
        <begin position="21"/>
        <end position="33"/>
    </location>
</feature>
<feature type="compositionally biased region" description="Low complexity" evidence="1">
    <location>
        <begin position="41"/>
        <end position="57"/>
    </location>
</feature>